<comment type="caution">
    <text evidence="1">The sequence shown here is derived from an EMBL/GenBank/DDBJ whole genome shotgun (WGS) entry which is preliminary data.</text>
</comment>
<proteinExistence type="predicted"/>
<reference evidence="1 2" key="1">
    <citation type="submission" date="2017-10" db="EMBL/GenBank/DDBJ databases">
        <title>Comparative genomics in systemic dimorphic fungi from Ajellomycetaceae.</title>
        <authorList>
            <person name="Munoz J.F."/>
            <person name="Mcewen J.G."/>
            <person name="Clay O.K."/>
            <person name="Cuomo C.A."/>
        </authorList>
    </citation>
    <scope>NUCLEOTIDE SEQUENCE [LARGE SCALE GENOMIC DNA]</scope>
    <source>
        <strain evidence="1 2">UAMH130</strain>
    </source>
</reference>
<protein>
    <submittedName>
        <fullName evidence="1">Uncharacterized protein</fullName>
    </submittedName>
</protein>
<keyword evidence="2" id="KW-1185">Reference proteome</keyword>
<gene>
    <name evidence="1" type="ORF">GX51_03517</name>
</gene>
<organism evidence="1 2">
    <name type="scientific">Blastomyces parvus</name>
    <dbReference type="NCBI Taxonomy" id="2060905"/>
    <lineage>
        <taxon>Eukaryota</taxon>
        <taxon>Fungi</taxon>
        <taxon>Dikarya</taxon>
        <taxon>Ascomycota</taxon>
        <taxon>Pezizomycotina</taxon>
        <taxon>Eurotiomycetes</taxon>
        <taxon>Eurotiomycetidae</taxon>
        <taxon>Onygenales</taxon>
        <taxon>Ajellomycetaceae</taxon>
        <taxon>Blastomyces</taxon>
    </lineage>
</organism>
<evidence type="ECO:0000313" key="2">
    <source>
        <dbReference type="Proteomes" id="UP000224080"/>
    </source>
</evidence>
<name>A0A2B7X6S5_9EURO</name>
<dbReference type="Proteomes" id="UP000224080">
    <property type="component" value="Unassembled WGS sequence"/>
</dbReference>
<accession>A0A2B7X6S5</accession>
<dbReference type="AlphaFoldDB" id="A0A2B7X6S5"/>
<dbReference type="EMBL" id="PDNC01000039">
    <property type="protein sequence ID" value="PGH04358.1"/>
    <property type="molecule type" value="Genomic_DNA"/>
</dbReference>
<evidence type="ECO:0000313" key="1">
    <source>
        <dbReference type="EMBL" id="PGH04358.1"/>
    </source>
</evidence>
<sequence length="114" mass="12634">MLGSQASPWHAVFGFHVRISDPIDDGIRWTARTVTLSRPCPSRSSGSKFRIDNFSNSDLRQCATLTTANARRYRTMAVAGAAPVKTFQMQKILRDDGLQTGGRMMALIGPDEYK</sequence>